<dbReference type="AlphaFoldDB" id="A0A9N9J862"/>
<organism evidence="3 4">
    <name type="scientific">Ambispora leptoticha</name>
    <dbReference type="NCBI Taxonomy" id="144679"/>
    <lineage>
        <taxon>Eukaryota</taxon>
        <taxon>Fungi</taxon>
        <taxon>Fungi incertae sedis</taxon>
        <taxon>Mucoromycota</taxon>
        <taxon>Glomeromycotina</taxon>
        <taxon>Glomeromycetes</taxon>
        <taxon>Archaeosporales</taxon>
        <taxon>Ambisporaceae</taxon>
        <taxon>Ambispora</taxon>
    </lineage>
</organism>
<keyword evidence="4" id="KW-1185">Reference proteome</keyword>
<dbReference type="Pfam" id="PF05970">
    <property type="entry name" value="PIF1"/>
    <property type="match status" value="1"/>
</dbReference>
<dbReference type="EC" id="5.6.2.3" evidence="1"/>
<protein>
    <recommendedName>
        <fullName evidence="1">ATP-dependent DNA helicase</fullName>
        <ecNumber evidence="1">5.6.2.3</ecNumber>
    </recommendedName>
</protein>
<dbReference type="Gene3D" id="3.40.50.300">
    <property type="entry name" value="P-loop containing nucleotide triphosphate hydrolases"/>
    <property type="match status" value="1"/>
</dbReference>
<keyword evidence="1" id="KW-0233">DNA recombination</keyword>
<gene>
    <name evidence="3" type="ORF">ALEPTO_LOCUS14074</name>
</gene>
<keyword evidence="1" id="KW-0067">ATP-binding</keyword>
<keyword evidence="1" id="KW-0234">DNA repair</keyword>
<dbReference type="GO" id="GO:0016787">
    <property type="term" value="F:hydrolase activity"/>
    <property type="evidence" value="ECO:0007669"/>
    <property type="project" value="UniProtKB-KW"/>
</dbReference>
<dbReference type="Proteomes" id="UP000789508">
    <property type="component" value="Unassembled WGS sequence"/>
</dbReference>
<dbReference type="EMBL" id="CAJVPS010051564">
    <property type="protein sequence ID" value="CAG8769671.1"/>
    <property type="molecule type" value="Genomic_DNA"/>
</dbReference>
<keyword evidence="1" id="KW-0227">DNA damage</keyword>
<dbReference type="GO" id="GO:0043139">
    <property type="term" value="F:5'-3' DNA helicase activity"/>
    <property type="evidence" value="ECO:0007669"/>
    <property type="project" value="UniProtKB-EC"/>
</dbReference>
<comment type="similarity">
    <text evidence="1">Belongs to the helicase family.</text>
</comment>
<dbReference type="GO" id="GO:0006281">
    <property type="term" value="P:DNA repair"/>
    <property type="evidence" value="ECO:0007669"/>
    <property type="project" value="UniProtKB-KW"/>
</dbReference>
<keyword evidence="1" id="KW-0347">Helicase</keyword>
<dbReference type="GO" id="GO:0006310">
    <property type="term" value="P:DNA recombination"/>
    <property type="evidence" value="ECO:0007669"/>
    <property type="project" value="UniProtKB-KW"/>
</dbReference>
<feature type="non-terminal residue" evidence="3">
    <location>
        <position position="162"/>
    </location>
</feature>
<reference evidence="3" key="1">
    <citation type="submission" date="2021-06" db="EMBL/GenBank/DDBJ databases">
        <authorList>
            <person name="Kallberg Y."/>
            <person name="Tangrot J."/>
            <person name="Rosling A."/>
        </authorList>
    </citation>
    <scope>NUCLEOTIDE SEQUENCE</scope>
    <source>
        <strain evidence="3">FL130A</strain>
    </source>
</reference>
<dbReference type="PANTHER" id="PTHR10492">
    <property type="match status" value="1"/>
</dbReference>
<sequence length="162" mass="18649">EELDYNQEILTEFVDQNEILLNSDQQDIYNDILRAVEQNDSVRSQGKLALAVASSGITALLLNVQSDLAELIRQTILIVWDKAPMMHHYAFEAVDRTLRDIMSNNEPFSGKVIVFGGDFRQVLPVVPRGRREDIINACLCQSWLWQYVKVKKLTINMRLKRT</sequence>
<name>A0A9N9J862_9GLOM</name>
<evidence type="ECO:0000256" key="1">
    <source>
        <dbReference type="RuleBase" id="RU363044"/>
    </source>
</evidence>
<comment type="caution">
    <text evidence="3">The sequence shown here is derived from an EMBL/GenBank/DDBJ whole genome shotgun (WGS) entry which is preliminary data.</text>
</comment>
<evidence type="ECO:0000259" key="2">
    <source>
        <dbReference type="Pfam" id="PF05970"/>
    </source>
</evidence>
<feature type="domain" description="DNA helicase Pif1-like DEAD-box helicase" evidence="2">
    <location>
        <begin position="65"/>
        <end position="161"/>
    </location>
</feature>
<evidence type="ECO:0000313" key="3">
    <source>
        <dbReference type="EMBL" id="CAG8769671.1"/>
    </source>
</evidence>
<comment type="catalytic activity">
    <reaction evidence="1">
        <text>ATP + H2O = ADP + phosphate + H(+)</text>
        <dbReference type="Rhea" id="RHEA:13065"/>
        <dbReference type="ChEBI" id="CHEBI:15377"/>
        <dbReference type="ChEBI" id="CHEBI:15378"/>
        <dbReference type="ChEBI" id="CHEBI:30616"/>
        <dbReference type="ChEBI" id="CHEBI:43474"/>
        <dbReference type="ChEBI" id="CHEBI:456216"/>
        <dbReference type="EC" id="5.6.2.3"/>
    </reaction>
</comment>
<dbReference type="GO" id="GO:0000723">
    <property type="term" value="P:telomere maintenance"/>
    <property type="evidence" value="ECO:0007669"/>
    <property type="project" value="InterPro"/>
</dbReference>
<dbReference type="PANTHER" id="PTHR10492:SF57">
    <property type="entry name" value="ATP-DEPENDENT DNA HELICASE"/>
    <property type="match status" value="1"/>
</dbReference>
<comment type="cofactor">
    <cofactor evidence="1">
        <name>Mg(2+)</name>
        <dbReference type="ChEBI" id="CHEBI:18420"/>
    </cofactor>
</comment>
<proteinExistence type="inferred from homology"/>
<dbReference type="GO" id="GO:0005524">
    <property type="term" value="F:ATP binding"/>
    <property type="evidence" value="ECO:0007669"/>
    <property type="project" value="UniProtKB-KW"/>
</dbReference>
<feature type="non-terminal residue" evidence="3">
    <location>
        <position position="1"/>
    </location>
</feature>
<dbReference type="OrthoDB" id="2445360at2759"/>
<keyword evidence="1" id="KW-0547">Nucleotide-binding</keyword>
<dbReference type="InterPro" id="IPR027417">
    <property type="entry name" value="P-loop_NTPase"/>
</dbReference>
<keyword evidence="1" id="KW-0378">Hydrolase</keyword>
<dbReference type="InterPro" id="IPR010285">
    <property type="entry name" value="DNA_helicase_pif1-like_DEAD"/>
</dbReference>
<accession>A0A9N9J862</accession>
<evidence type="ECO:0000313" key="4">
    <source>
        <dbReference type="Proteomes" id="UP000789508"/>
    </source>
</evidence>